<dbReference type="AlphaFoldDB" id="A0A922M8J5"/>
<name>A0A922M8J5_SPOEX</name>
<accession>A0A922M8J5</accession>
<dbReference type="Proteomes" id="UP000814243">
    <property type="component" value="Unassembled WGS sequence"/>
</dbReference>
<comment type="caution">
    <text evidence="1">The sequence shown here is derived from an EMBL/GenBank/DDBJ whole genome shotgun (WGS) entry which is preliminary data.</text>
</comment>
<proteinExistence type="predicted"/>
<gene>
    <name evidence="1" type="ORF">HF086_002895</name>
</gene>
<reference evidence="1" key="1">
    <citation type="journal article" date="2021" name="G3 (Bethesda)">
        <title>Genome and transcriptome analysis of the beet armyworm Spodoptera exigua reveals targets for pest control. .</title>
        <authorList>
            <person name="Simon S."/>
            <person name="Breeschoten T."/>
            <person name="Jansen H.J."/>
            <person name="Dirks R.P."/>
            <person name="Schranz M.E."/>
            <person name="Ros V.I.D."/>
        </authorList>
    </citation>
    <scope>NUCLEOTIDE SEQUENCE</scope>
    <source>
        <strain evidence="1">TB_SE_WUR_2020</strain>
    </source>
</reference>
<dbReference type="EMBL" id="JACEFF010000719">
    <property type="protein sequence ID" value="KAH9632260.1"/>
    <property type="molecule type" value="Genomic_DNA"/>
</dbReference>
<evidence type="ECO:0000313" key="1">
    <source>
        <dbReference type="EMBL" id="KAH9632260.1"/>
    </source>
</evidence>
<organism evidence="1 2">
    <name type="scientific">Spodoptera exigua</name>
    <name type="common">Beet armyworm</name>
    <name type="synonym">Noctua fulgens</name>
    <dbReference type="NCBI Taxonomy" id="7107"/>
    <lineage>
        <taxon>Eukaryota</taxon>
        <taxon>Metazoa</taxon>
        <taxon>Ecdysozoa</taxon>
        <taxon>Arthropoda</taxon>
        <taxon>Hexapoda</taxon>
        <taxon>Insecta</taxon>
        <taxon>Pterygota</taxon>
        <taxon>Neoptera</taxon>
        <taxon>Endopterygota</taxon>
        <taxon>Lepidoptera</taxon>
        <taxon>Glossata</taxon>
        <taxon>Ditrysia</taxon>
        <taxon>Noctuoidea</taxon>
        <taxon>Noctuidae</taxon>
        <taxon>Amphipyrinae</taxon>
        <taxon>Spodoptera</taxon>
    </lineage>
</organism>
<protein>
    <submittedName>
        <fullName evidence="1">Uncharacterized protein</fullName>
    </submittedName>
</protein>
<evidence type="ECO:0000313" key="2">
    <source>
        <dbReference type="Proteomes" id="UP000814243"/>
    </source>
</evidence>
<sequence>MISMLGKWLYTEAKIEKTLRTKEVIVFPSEYTQVLQENGTCIDLKTIPVYDWNAAYEPVIKPTSSWHFPFMRSKRFFLTRTKTENILVQGERDIPE</sequence>